<proteinExistence type="predicted"/>
<gene>
    <name evidence="1" type="ORF">F2Q69_00048429</name>
</gene>
<reference evidence="1" key="1">
    <citation type="submission" date="2019-12" db="EMBL/GenBank/DDBJ databases">
        <title>Genome sequencing and annotation of Brassica cretica.</title>
        <authorList>
            <person name="Studholme D.J."/>
            <person name="Sarris P."/>
        </authorList>
    </citation>
    <scope>NUCLEOTIDE SEQUENCE</scope>
    <source>
        <strain evidence="1">PFS-109/04</strain>
        <tissue evidence="1">Leaf</tissue>
    </source>
</reference>
<evidence type="ECO:0000313" key="2">
    <source>
        <dbReference type="Proteomes" id="UP000712600"/>
    </source>
</evidence>
<organism evidence="1 2">
    <name type="scientific">Brassica cretica</name>
    <name type="common">Mustard</name>
    <dbReference type="NCBI Taxonomy" id="69181"/>
    <lineage>
        <taxon>Eukaryota</taxon>
        <taxon>Viridiplantae</taxon>
        <taxon>Streptophyta</taxon>
        <taxon>Embryophyta</taxon>
        <taxon>Tracheophyta</taxon>
        <taxon>Spermatophyta</taxon>
        <taxon>Magnoliopsida</taxon>
        <taxon>eudicotyledons</taxon>
        <taxon>Gunneridae</taxon>
        <taxon>Pentapetalae</taxon>
        <taxon>rosids</taxon>
        <taxon>malvids</taxon>
        <taxon>Brassicales</taxon>
        <taxon>Brassicaceae</taxon>
        <taxon>Brassiceae</taxon>
        <taxon>Brassica</taxon>
    </lineage>
</organism>
<name>A0A8S9PK01_BRACR</name>
<comment type="caution">
    <text evidence="1">The sequence shown here is derived from an EMBL/GenBank/DDBJ whole genome shotgun (WGS) entry which is preliminary data.</text>
</comment>
<dbReference type="Proteomes" id="UP000712600">
    <property type="component" value="Unassembled WGS sequence"/>
</dbReference>
<accession>A0A8S9PK01</accession>
<sequence length="49" mass="5801">MDVSEGADVMHKLKEKELLKFKCKNLRIRQVGRGWGMLRTYKIPPDWPT</sequence>
<dbReference type="AlphaFoldDB" id="A0A8S9PK01"/>
<dbReference type="EMBL" id="QGKX02001347">
    <property type="protein sequence ID" value="KAF3521464.1"/>
    <property type="molecule type" value="Genomic_DNA"/>
</dbReference>
<protein>
    <submittedName>
        <fullName evidence="1">Uncharacterized protein</fullName>
    </submittedName>
</protein>
<evidence type="ECO:0000313" key="1">
    <source>
        <dbReference type="EMBL" id="KAF3521464.1"/>
    </source>
</evidence>